<dbReference type="SMART" id="SM00490">
    <property type="entry name" value="HELICc"/>
    <property type="match status" value="1"/>
</dbReference>
<accession>A0A1D2A4I0</accession>
<keyword evidence="2" id="KW-0378">Hydrolase</keyword>
<feature type="compositionally biased region" description="Basic residues" evidence="6">
    <location>
        <begin position="817"/>
        <end position="836"/>
    </location>
</feature>
<dbReference type="PROSITE" id="PS51192">
    <property type="entry name" value="HELICASE_ATP_BIND_1"/>
    <property type="match status" value="1"/>
</dbReference>
<feature type="compositionally biased region" description="Low complexity" evidence="6">
    <location>
        <begin position="191"/>
        <end position="200"/>
    </location>
</feature>
<evidence type="ECO:0008006" key="11">
    <source>
        <dbReference type="Google" id="ProtNLM"/>
    </source>
</evidence>
<evidence type="ECO:0000256" key="1">
    <source>
        <dbReference type="ARBA" id="ARBA00022741"/>
    </source>
</evidence>
<dbReference type="Pfam" id="PF00270">
    <property type="entry name" value="DEAD"/>
    <property type="match status" value="1"/>
</dbReference>
<evidence type="ECO:0000259" key="8">
    <source>
        <dbReference type="PROSITE" id="PS51194"/>
    </source>
</evidence>
<dbReference type="PROSITE" id="PS51194">
    <property type="entry name" value="HELICASE_CTER"/>
    <property type="match status" value="1"/>
</dbReference>
<keyword evidence="1" id="KW-0547">Nucleotide-binding</keyword>
<dbReference type="AlphaFoldDB" id="A0A1D2A4I0"/>
<dbReference type="InterPro" id="IPR011545">
    <property type="entry name" value="DEAD/DEAH_box_helicase_dom"/>
</dbReference>
<dbReference type="GO" id="GO:0003724">
    <property type="term" value="F:RNA helicase activity"/>
    <property type="evidence" value="ECO:0007669"/>
    <property type="project" value="InterPro"/>
</dbReference>
<dbReference type="Gene3D" id="3.40.50.300">
    <property type="entry name" value="P-loop containing nucleotide triphosphate hydrolases"/>
    <property type="match status" value="2"/>
</dbReference>
<dbReference type="GO" id="GO:0016787">
    <property type="term" value="F:hydrolase activity"/>
    <property type="evidence" value="ECO:0007669"/>
    <property type="project" value="UniProtKB-KW"/>
</dbReference>
<feature type="region of interest" description="Disordered" evidence="6">
    <location>
        <begin position="672"/>
        <end position="735"/>
    </location>
</feature>
<feature type="compositionally biased region" description="Acidic residues" evidence="6">
    <location>
        <begin position="118"/>
        <end position="167"/>
    </location>
</feature>
<dbReference type="InterPro" id="IPR014014">
    <property type="entry name" value="RNA_helicase_DEAD_Q_motif"/>
</dbReference>
<dbReference type="PROSITE" id="PS51195">
    <property type="entry name" value="Q_MOTIF"/>
    <property type="match status" value="1"/>
</dbReference>
<dbReference type="InterPro" id="IPR027417">
    <property type="entry name" value="P-loop_NTPase"/>
</dbReference>
<feature type="non-terminal residue" evidence="10">
    <location>
        <position position="1"/>
    </location>
</feature>
<dbReference type="SMART" id="SM00487">
    <property type="entry name" value="DEXDc"/>
    <property type="match status" value="1"/>
</dbReference>
<feature type="short sequence motif" description="Q motif" evidence="5">
    <location>
        <begin position="226"/>
        <end position="254"/>
    </location>
</feature>
<evidence type="ECO:0000313" key="10">
    <source>
        <dbReference type="EMBL" id="JAT74087.1"/>
    </source>
</evidence>
<proteinExistence type="predicted"/>
<protein>
    <recommendedName>
        <fullName evidence="11">DEAD-box ATP-dependent RNA helicase 28</fullName>
    </recommendedName>
</protein>
<evidence type="ECO:0000256" key="5">
    <source>
        <dbReference type="PROSITE-ProRule" id="PRU00552"/>
    </source>
</evidence>
<dbReference type="InterPro" id="IPR001650">
    <property type="entry name" value="Helicase_C-like"/>
</dbReference>
<name>A0A1D2A4I0_AUXPR</name>
<evidence type="ECO:0000259" key="7">
    <source>
        <dbReference type="PROSITE" id="PS51192"/>
    </source>
</evidence>
<evidence type="ECO:0000256" key="6">
    <source>
        <dbReference type="SAM" id="MobiDB-lite"/>
    </source>
</evidence>
<dbReference type="SUPFAM" id="SSF52540">
    <property type="entry name" value="P-loop containing nucleoside triphosphate hydrolases"/>
    <property type="match status" value="2"/>
</dbReference>
<reference evidence="10" key="1">
    <citation type="submission" date="2015-08" db="EMBL/GenBank/DDBJ databases">
        <authorList>
            <person name="Babu N.S."/>
            <person name="Beckwith C.J."/>
            <person name="Beseler K.G."/>
            <person name="Brison A."/>
            <person name="Carone J.V."/>
            <person name="Caskin T.P."/>
            <person name="Diamond M."/>
            <person name="Durham M.E."/>
            <person name="Foxe J.M."/>
            <person name="Go M."/>
            <person name="Henderson B.A."/>
            <person name="Jones I.B."/>
            <person name="McGettigan J.A."/>
            <person name="Micheletti S.J."/>
            <person name="Nasrallah M.E."/>
            <person name="Ortiz D."/>
            <person name="Piller C.R."/>
            <person name="Privatt S.R."/>
            <person name="Schneider S.L."/>
            <person name="Sharp S."/>
            <person name="Smith T.C."/>
            <person name="Stanton J.D."/>
            <person name="Ullery H.E."/>
            <person name="Wilson R.J."/>
            <person name="Serrano M.G."/>
            <person name="Buck G."/>
            <person name="Lee V."/>
            <person name="Wang Y."/>
            <person name="Carvalho R."/>
            <person name="Voegtly L."/>
            <person name="Shi R."/>
            <person name="Duckworth R."/>
            <person name="Johnson A."/>
            <person name="Loviza R."/>
            <person name="Walstead R."/>
            <person name="Shah Z."/>
            <person name="Kiflezghi M."/>
            <person name="Wade K."/>
            <person name="Ball S.L."/>
            <person name="Bradley K.W."/>
            <person name="Asai D.J."/>
            <person name="Bowman C.A."/>
            <person name="Russell D.A."/>
            <person name="Pope W.H."/>
            <person name="Jacobs-Sera D."/>
            <person name="Hendrix R.W."/>
            <person name="Hatfull G.F."/>
        </authorList>
    </citation>
    <scope>NUCLEOTIDE SEQUENCE</scope>
</reference>
<keyword evidence="3" id="KW-0347">Helicase</keyword>
<feature type="compositionally biased region" description="Acidic residues" evidence="6">
    <location>
        <begin position="92"/>
        <end position="110"/>
    </location>
</feature>
<dbReference type="PROSITE" id="PS00039">
    <property type="entry name" value="DEAD_ATP_HELICASE"/>
    <property type="match status" value="1"/>
</dbReference>
<keyword evidence="4" id="KW-0067">ATP-binding</keyword>
<feature type="compositionally biased region" description="Basic and acidic residues" evidence="6">
    <location>
        <begin position="688"/>
        <end position="718"/>
    </location>
</feature>
<dbReference type="PANTHER" id="PTHR47959">
    <property type="entry name" value="ATP-DEPENDENT RNA HELICASE RHLE-RELATED"/>
    <property type="match status" value="1"/>
</dbReference>
<evidence type="ECO:0000256" key="4">
    <source>
        <dbReference type="ARBA" id="ARBA00022840"/>
    </source>
</evidence>
<dbReference type="InterPro" id="IPR050079">
    <property type="entry name" value="DEAD_box_RNA_helicase"/>
</dbReference>
<dbReference type="InterPro" id="IPR000629">
    <property type="entry name" value="RNA-helicase_DEAD-box_CS"/>
</dbReference>
<dbReference type="GO" id="GO:0005829">
    <property type="term" value="C:cytosol"/>
    <property type="evidence" value="ECO:0007669"/>
    <property type="project" value="TreeGrafter"/>
</dbReference>
<evidence type="ECO:0000256" key="2">
    <source>
        <dbReference type="ARBA" id="ARBA00022801"/>
    </source>
</evidence>
<evidence type="ECO:0000256" key="3">
    <source>
        <dbReference type="ARBA" id="ARBA00022806"/>
    </source>
</evidence>
<dbReference type="EMBL" id="GDKF01004535">
    <property type="protein sequence ID" value="JAT74087.1"/>
    <property type="molecule type" value="Transcribed_RNA"/>
</dbReference>
<dbReference type="CDD" id="cd18787">
    <property type="entry name" value="SF2_C_DEAD"/>
    <property type="match status" value="1"/>
</dbReference>
<evidence type="ECO:0000259" key="9">
    <source>
        <dbReference type="PROSITE" id="PS51195"/>
    </source>
</evidence>
<feature type="domain" description="Helicase ATP-binding" evidence="7">
    <location>
        <begin position="257"/>
        <end position="431"/>
    </location>
</feature>
<dbReference type="InterPro" id="IPR014001">
    <property type="entry name" value="Helicase_ATP-bd"/>
</dbReference>
<dbReference type="PANTHER" id="PTHR47959:SF14">
    <property type="entry name" value="DEAD-BOX ATP-DEPENDENT RNA HELICASE 28"/>
    <property type="match status" value="1"/>
</dbReference>
<feature type="domain" description="DEAD-box RNA helicase Q" evidence="9">
    <location>
        <begin position="226"/>
        <end position="254"/>
    </location>
</feature>
<sequence>TYSSILVGCIKSHYFQLAGPAHVVMTELNPGFTFDLGPGSVEVQAPWEFSGALVDAEKPASHATTIDQKIRKRVGEVRGSGRQPGRVAAIDSEQESSSDSDSASDDEGASDSDAPLPGEEDGSDGSEEEEGVADDSDDAEVNTDTEDDEGEGPSGEDAESQESDEGAEGPRQPKGTASDPPARPSKRPAEEAGAAGPAKRQVGPVPRGKAGGFYAATPEGTTFAAKTFAELNLSKPLVKACQALGYTHPTPIQAACIPLALTGRDISGSAVTGSGKTAAFMLPLLERLLHRSRRLAAMYVLVLTPVRELAVQIHSMTQKLAQFTDIRAALVVGGLSLQAQAASLRTSPEIVVGTPGRVIDHVRNTQSVGLEDLQALILDEADRLLEMGFADEIKEIVRLAPRKRQTMLFSATMTEEVKKLVAVSLNRPVRLAADATAAAPKELTQEILRLKGAEASQKEAVLLALCSRTFASGRTIVFFSTKQRAHRMKILFGLGGLASAAELHGDMTQAARLQSLEAFRRGEAAFLLATDVASRGLDILGVETVINFDAPKQLPAYLHRVGRTARAGALGRSVTFVEDEDRALLKAVVKGTGVQLQQRQVPAVAVAAWQDRVERMSDDVRSVIFEERDERHLRRAEMETQKAANLIEHESEIFSRPARTWFQSEKEKRSAAEAARVADTPLTGKQQKNRDKYQKKVDMKARAAAEAAERKQGNRLMEETEGLSRTIRAIKSREKTLRMTGIGGAKTGKMAAGMVTGVKKKQGKKKSKDELFNGDGIDNNGPAPTGKTQVYAGGARSSKAATGKPSNKLSKAELARQKRGGKGRHVFKSKAKHRRR</sequence>
<feature type="region of interest" description="Disordered" evidence="6">
    <location>
        <begin position="74"/>
        <end position="206"/>
    </location>
</feature>
<dbReference type="GO" id="GO:0003676">
    <property type="term" value="F:nucleic acid binding"/>
    <property type="evidence" value="ECO:0007669"/>
    <property type="project" value="InterPro"/>
</dbReference>
<gene>
    <name evidence="10" type="ORF">g.16724</name>
</gene>
<dbReference type="Pfam" id="PF00271">
    <property type="entry name" value="Helicase_C"/>
    <property type="match status" value="1"/>
</dbReference>
<dbReference type="CDD" id="cd17947">
    <property type="entry name" value="DEADc_DDX27"/>
    <property type="match status" value="1"/>
</dbReference>
<feature type="region of interest" description="Disordered" evidence="6">
    <location>
        <begin position="754"/>
        <end position="836"/>
    </location>
</feature>
<feature type="domain" description="Helicase C-terminal" evidence="8">
    <location>
        <begin position="457"/>
        <end position="607"/>
    </location>
</feature>
<dbReference type="GO" id="GO:0005524">
    <property type="term" value="F:ATP binding"/>
    <property type="evidence" value="ECO:0007669"/>
    <property type="project" value="UniProtKB-KW"/>
</dbReference>
<organism evidence="10">
    <name type="scientific">Auxenochlorella protothecoides</name>
    <name type="common">Green microalga</name>
    <name type="synonym">Chlorella protothecoides</name>
    <dbReference type="NCBI Taxonomy" id="3075"/>
    <lineage>
        <taxon>Eukaryota</taxon>
        <taxon>Viridiplantae</taxon>
        <taxon>Chlorophyta</taxon>
        <taxon>core chlorophytes</taxon>
        <taxon>Trebouxiophyceae</taxon>
        <taxon>Chlorellales</taxon>
        <taxon>Chlorellaceae</taxon>
        <taxon>Auxenochlorella</taxon>
    </lineage>
</organism>